<sequence length="488" mass="56422">MSQPDSPVSPDKESPPRLFITHIEAENFKSYAGKKTIGPFIQKFTCIIGPNGSGKSNVIDAVLFVFGYRARKIRSKKLSVLIHKSAEFPNFRSCKVTVYFQQIRDIADDQYEVIPGSDFQVSRIAHHDNTSEYFLSGTKATYREVTDLLRNYGIDLDHNRFLILQGEVESVALMKPKGQHEHDEGMLEYLEDIIGTADYKDTIEELFKEYEELLNARGEKVHRLKFVEKELSQLESAKEEAEQFLKQRDRVALSKYKLFHKNLFELKTGRGGVDENLEALIVAITKIEDQSEEQSNLVKAKQHDLKKKGKVLDKMKEAEESKTAALTECERRDVKAREDQKTVKSNLKSFNKTLEKERQKFEDLQTAPERLTKQIEEGEKTKVIIEKSLYIEDQKLEQIMSGLREATRDLQQEKEQKVSVLLQAKVKVNDAKSEQDMASTEYDLYMRQVRDHESQTKDKQFNLEDSQKKLQGMLQTYFSVIVILIILF</sequence>
<gene>
    <name evidence="7" type="ORF">LOD99_1361</name>
</gene>
<keyword evidence="4" id="KW-0539">Nucleus</keyword>
<name>A0AAV7K6F9_9METZ</name>
<dbReference type="InterPro" id="IPR027417">
    <property type="entry name" value="P-loop_NTPase"/>
</dbReference>
<feature type="domain" description="RecF/RecN/SMC N-terminal" evidence="6">
    <location>
        <begin position="19"/>
        <end position="288"/>
    </location>
</feature>
<dbReference type="EMBL" id="JAKMXF010000144">
    <property type="protein sequence ID" value="KAI6656566.1"/>
    <property type="molecule type" value="Genomic_DNA"/>
</dbReference>
<proteinExistence type="predicted"/>
<evidence type="ECO:0000256" key="2">
    <source>
        <dbReference type="ARBA" id="ARBA00022741"/>
    </source>
</evidence>
<feature type="coiled-coil region" evidence="5">
    <location>
        <begin position="196"/>
        <end position="254"/>
    </location>
</feature>
<dbReference type="GO" id="GO:0007076">
    <property type="term" value="P:mitotic chromosome condensation"/>
    <property type="evidence" value="ECO:0007669"/>
    <property type="project" value="TreeGrafter"/>
</dbReference>
<keyword evidence="2" id="KW-0547">Nucleotide-binding</keyword>
<comment type="subcellular location">
    <subcellularLocation>
        <location evidence="1">Nucleus</location>
    </subcellularLocation>
</comment>
<dbReference type="Pfam" id="PF02463">
    <property type="entry name" value="SMC_N"/>
    <property type="match status" value="1"/>
</dbReference>
<evidence type="ECO:0000313" key="8">
    <source>
        <dbReference type="Proteomes" id="UP001165289"/>
    </source>
</evidence>
<dbReference type="Proteomes" id="UP001165289">
    <property type="component" value="Unassembled WGS sequence"/>
</dbReference>
<dbReference type="PANTHER" id="PTHR18937:SF172">
    <property type="entry name" value="STRUCTURAL MAINTENANCE OF CHROMOSOMES PROTEIN"/>
    <property type="match status" value="1"/>
</dbReference>
<keyword evidence="3" id="KW-0067">ATP-binding</keyword>
<evidence type="ECO:0000256" key="5">
    <source>
        <dbReference type="SAM" id="Coils"/>
    </source>
</evidence>
<protein>
    <submittedName>
        <fullName evidence="7">Structural maintenance of chromosomes protein 4</fullName>
    </submittedName>
</protein>
<evidence type="ECO:0000256" key="4">
    <source>
        <dbReference type="ARBA" id="ARBA00023242"/>
    </source>
</evidence>
<evidence type="ECO:0000256" key="3">
    <source>
        <dbReference type="ARBA" id="ARBA00022840"/>
    </source>
</evidence>
<dbReference type="PANTHER" id="PTHR18937">
    <property type="entry name" value="STRUCTURAL MAINTENANCE OF CHROMOSOMES SMC FAMILY MEMBER"/>
    <property type="match status" value="1"/>
</dbReference>
<dbReference type="AlphaFoldDB" id="A0AAV7K6F9"/>
<evidence type="ECO:0000313" key="7">
    <source>
        <dbReference type="EMBL" id="KAI6656566.1"/>
    </source>
</evidence>
<evidence type="ECO:0000256" key="1">
    <source>
        <dbReference type="ARBA" id="ARBA00004123"/>
    </source>
</evidence>
<keyword evidence="8" id="KW-1185">Reference proteome</keyword>
<organism evidence="7 8">
    <name type="scientific">Oopsacas minuta</name>
    <dbReference type="NCBI Taxonomy" id="111878"/>
    <lineage>
        <taxon>Eukaryota</taxon>
        <taxon>Metazoa</taxon>
        <taxon>Porifera</taxon>
        <taxon>Hexactinellida</taxon>
        <taxon>Hexasterophora</taxon>
        <taxon>Lyssacinosida</taxon>
        <taxon>Leucopsacidae</taxon>
        <taxon>Oopsacas</taxon>
    </lineage>
</organism>
<dbReference type="GO" id="GO:0005634">
    <property type="term" value="C:nucleus"/>
    <property type="evidence" value="ECO:0007669"/>
    <property type="project" value="UniProtKB-SubCell"/>
</dbReference>
<dbReference type="InterPro" id="IPR003395">
    <property type="entry name" value="RecF/RecN/SMC_N"/>
</dbReference>
<dbReference type="Gene3D" id="3.40.50.300">
    <property type="entry name" value="P-loop containing nucleotide triphosphate hydrolases"/>
    <property type="match status" value="1"/>
</dbReference>
<dbReference type="GO" id="GO:0000796">
    <property type="term" value="C:condensin complex"/>
    <property type="evidence" value="ECO:0007669"/>
    <property type="project" value="TreeGrafter"/>
</dbReference>
<evidence type="ECO:0000259" key="6">
    <source>
        <dbReference type="Pfam" id="PF02463"/>
    </source>
</evidence>
<accession>A0AAV7K6F9</accession>
<reference evidence="7 8" key="1">
    <citation type="journal article" date="2023" name="BMC Biol.">
        <title>The compact genome of the sponge Oopsacas minuta (Hexactinellida) is lacking key metazoan core genes.</title>
        <authorList>
            <person name="Santini S."/>
            <person name="Schenkelaars Q."/>
            <person name="Jourda C."/>
            <person name="Duchesne M."/>
            <person name="Belahbib H."/>
            <person name="Rocher C."/>
            <person name="Selva M."/>
            <person name="Riesgo A."/>
            <person name="Vervoort M."/>
            <person name="Leys S.P."/>
            <person name="Kodjabachian L."/>
            <person name="Le Bivic A."/>
            <person name="Borchiellini C."/>
            <person name="Claverie J.M."/>
            <person name="Renard E."/>
        </authorList>
    </citation>
    <scope>NUCLEOTIDE SEQUENCE [LARGE SCALE GENOMIC DNA]</scope>
    <source>
        <strain evidence="7">SPO-2</strain>
    </source>
</reference>
<dbReference type="FunFam" id="3.40.50.300:FF:000585">
    <property type="entry name" value="Structural maintenance of chromosomes 4"/>
    <property type="match status" value="1"/>
</dbReference>
<keyword evidence="5" id="KW-0175">Coiled coil</keyword>
<comment type="caution">
    <text evidence="7">The sequence shown here is derived from an EMBL/GenBank/DDBJ whole genome shotgun (WGS) entry which is preliminary data.</text>
</comment>
<feature type="coiled-coil region" evidence="5">
    <location>
        <begin position="396"/>
        <end position="423"/>
    </location>
</feature>
<dbReference type="GO" id="GO:0005524">
    <property type="term" value="F:ATP binding"/>
    <property type="evidence" value="ECO:0007669"/>
    <property type="project" value="UniProtKB-KW"/>
</dbReference>
<dbReference type="SUPFAM" id="SSF52540">
    <property type="entry name" value="P-loop containing nucleoside triphosphate hydrolases"/>
    <property type="match status" value="1"/>
</dbReference>